<dbReference type="GO" id="GO:0015562">
    <property type="term" value="F:efflux transmembrane transporter activity"/>
    <property type="evidence" value="ECO:0007669"/>
    <property type="project" value="InterPro"/>
</dbReference>
<dbReference type="GO" id="GO:0042910">
    <property type="term" value="F:xenobiotic transmembrane transporter activity"/>
    <property type="evidence" value="ECO:0007669"/>
    <property type="project" value="TreeGrafter"/>
</dbReference>
<dbReference type="InterPro" id="IPR004764">
    <property type="entry name" value="MdtF-like"/>
</dbReference>
<dbReference type="PANTHER" id="PTHR32063">
    <property type="match status" value="1"/>
</dbReference>
<comment type="subcellular location">
    <subcellularLocation>
        <location evidence="1 9">Cell inner membrane</location>
        <topology evidence="1 9">Multi-pass membrane protein</topology>
    </subcellularLocation>
</comment>
<evidence type="ECO:0000256" key="4">
    <source>
        <dbReference type="ARBA" id="ARBA00022475"/>
    </source>
</evidence>
<feature type="transmembrane region" description="Helical" evidence="9">
    <location>
        <begin position="471"/>
        <end position="498"/>
    </location>
</feature>
<gene>
    <name evidence="10" type="primary">mexF</name>
    <name evidence="10" type="ORF">BLTE_28790</name>
</gene>
<dbReference type="PRINTS" id="PR00702">
    <property type="entry name" value="ACRIFLAVINRP"/>
</dbReference>
<keyword evidence="5 9" id="KW-0997">Cell inner membrane</keyword>
<dbReference type="NCBIfam" id="TIGR00915">
    <property type="entry name" value="2A0602"/>
    <property type="match status" value="1"/>
</dbReference>
<evidence type="ECO:0000256" key="7">
    <source>
        <dbReference type="ARBA" id="ARBA00022989"/>
    </source>
</evidence>
<evidence type="ECO:0000256" key="9">
    <source>
        <dbReference type="RuleBase" id="RU364070"/>
    </source>
</evidence>
<evidence type="ECO:0000256" key="3">
    <source>
        <dbReference type="ARBA" id="ARBA00022448"/>
    </source>
</evidence>
<feature type="transmembrane region" description="Helical" evidence="9">
    <location>
        <begin position="1016"/>
        <end position="1038"/>
    </location>
</feature>
<dbReference type="FunFam" id="1.20.1640.10:FF:000001">
    <property type="entry name" value="Efflux pump membrane transporter"/>
    <property type="match status" value="1"/>
</dbReference>
<dbReference type="Pfam" id="PF00873">
    <property type="entry name" value="ACR_tran"/>
    <property type="match status" value="1"/>
</dbReference>
<dbReference type="FunFam" id="3.30.70.1430:FF:000001">
    <property type="entry name" value="Efflux pump membrane transporter"/>
    <property type="match status" value="1"/>
</dbReference>
<accession>A0A348G3R1</accession>
<evidence type="ECO:0000313" key="10">
    <source>
        <dbReference type="EMBL" id="BBF94194.1"/>
    </source>
</evidence>
<dbReference type="Gene3D" id="3.30.2090.10">
    <property type="entry name" value="Multidrug efflux transporter AcrB TolC docking domain, DN and DC subdomains"/>
    <property type="match status" value="2"/>
</dbReference>
<dbReference type="Proteomes" id="UP000266934">
    <property type="component" value="Chromosome"/>
</dbReference>
<dbReference type="NCBIfam" id="NF000282">
    <property type="entry name" value="RND_permease_1"/>
    <property type="match status" value="1"/>
</dbReference>
<dbReference type="Gene3D" id="1.20.1640.10">
    <property type="entry name" value="Multidrug efflux transporter AcrB transmembrane domain"/>
    <property type="match status" value="2"/>
</dbReference>
<protein>
    <recommendedName>
        <fullName evidence="9">Efflux pump membrane transporter</fullName>
    </recommendedName>
</protein>
<dbReference type="RefSeq" id="WP_126401330.1">
    <property type="nucleotide sequence ID" value="NZ_AP018907.1"/>
</dbReference>
<dbReference type="PANTHER" id="PTHR32063:SF11">
    <property type="entry name" value="CATION OR DRUG EFFLUX SYSTEM PROTEIN"/>
    <property type="match status" value="1"/>
</dbReference>
<dbReference type="OrthoDB" id="8308837at2"/>
<dbReference type="InterPro" id="IPR027463">
    <property type="entry name" value="AcrB_DN_DC_subdom"/>
</dbReference>
<keyword evidence="7 9" id="KW-1133">Transmembrane helix</keyword>
<feature type="transmembrane region" description="Helical" evidence="9">
    <location>
        <begin position="368"/>
        <end position="390"/>
    </location>
</feature>
<comment type="similarity">
    <text evidence="2 9">Belongs to the resistance-nodulation-cell division (RND) (TC 2.A.6) family.</text>
</comment>
<evidence type="ECO:0000256" key="6">
    <source>
        <dbReference type="ARBA" id="ARBA00022692"/>
    </source>
</evidence>
<dbReference type="Gene3D" id="3.30.70.1320">
    <property type="entry name" value="Multidrug efflux transporter AcrB pore domain like"/>
    <property type="match status" value="1"/>
</dbReference>
<feature type="transmembrane region" description="Helical" evidence="9">
    <location>
        <begin position="931"/>
        <end position="954"/>
    </location>
</feature>
<feature type="transmembrane region" description="Helical" evidence="9">
    <location>
        <begin position="878"/>
        <end position="896"/>
    </location>
</feature>
<feature type="transmembrane region" description="Helical" evidence="9">
    <location>
        <begin position="439"/>
        <end position="459"/>
    </location>
</feature>
<evidence type="ECO:0000313" key="11">
    <source>
        <dbReference type="Proteomes" id="UP000266934"/>
    </source>
</evidence>
<dbReference type="GO" id="GO:0005886">
    <property type="term" value="C:plasma membrane"/>
    <property type="evidence" value="ECO:0007669"/>
    <property type="project" value="UniProtKB-SubCell"/>
</dbReference>
<dbReference type="InterPro" id="IPR001036">
    <property type="entry name" value="Acrflvin-R"/>
</dbReference>
<proteinExistence type="inferred from homology"/>
<dbReference type="EMBL" id="AP018907">
    <property type="protein sequence ID" value="BBF94194.1"/>
    <property type="molecule type" value="Genomic_DNA"/>
</dbReference>
<dbReference type="SUPFAM" id="SSF82866">
    <property type="entry name" value="Multidrug efflux transporter AcrB transmembrane domain"/>
    <property type="match status" value="2"/>
</dbReference>
<dbReference type="GO" id="GO:0009636">
    <property type="term" value="P:response to toxic substance"/>
    <property type="evidence" value="ECO:0007669"/>
    <property type="project" value="UniProtKB-ARBA"/>
</dbReference>
<sequence>MRLSHFFIDRPIFASVVSIVFIILGGVAFLRLPVAQYPEIAPPVINVTGQFPGASSETVAATVVAPIEQQINGVEGMLYISSNSTADGRFTISVTFELGVNLDIAQVQVQNRVAIATPRLPSQVQQIGVTVAKSSPNILMVVNLYSPDKSRDTLFISNYANIQIKDVLSRVDGVGSITVFGSRDYAMQVWLDPYRLQSLNLTAGDVTAALQAQNIQVASGVLNQPPVPNQLAFQVAVQTLGRLTEPEQFANIVVKQTENAIVRVKDVARVELTAQDYTSTSYLDRNPSVALGVFQRPGSNALTTGTAIIKTMDELAKSFPPGIKHAIIYNPTQFISESVNAVIETMLEAVVLVVLVVVLFLQTWRAAVIPILAIPISLIGTFFVMSAAGFSLNNLSLFGLVLAIGIVVDDAIVVVENVERNIADGMEPHAAARKTMDEVGAALVAIALVLCAVFIPSMFITGISGQFYKQFALTIASATVISLIISLTLSPAMCALLLKPHDPRHRDKWWEKPIHAFFRGFNFGFNGLARGYSWVVGKVVRIAVVMLIAYAGIIAAGLNFFADTPKGFIPQQDRGYLIVASQLPPGAAISRTDEVMRRAADMVLETPGVGHVVNIVGFSGATFTNAPNAGAMFVILEPFDQRKGDPRKTPAAIQGALFGKFAAIQDAFMIVALPPPVDGIGNAGGYRMMIEDRDGLGPQALQGAVYAMMGKAAQTPGLKQVYSLFETSTPQLYLDIDRTKAQLLGVNLGDAFNALQIYIGSSYVNDLNLFGRTFRVQAQADAPYRLEPDDVLKLRVRNKAGEMVPFGSFTTVRDISGPYRTPRYNIYPAAELDGDTQPGTSQGQAMAIMEKLAAETLPPGISYEWTGIAFQQQRAGDTATFAFVLGVVFVFLVLAAQYESLTLPLAVILIVPMCLVAAITGILLRGMDNNILSQVGFVVLIALASKNAILIVEFAKQLEDQGRDRFAAAVEAARLRLRPIIMTSLAFILGVVPLAWATGAGAELRRALGTAVFSGMIGVTVFGLVFTPVFYVICRWIAGFGERRARRRAEAEGTAAG</sequence>
<keyword evidence="4" id="KW-1003">Cell membrane</keyword>
<dbReference type="AlphaFoldDB" id="A0A348G3R1"/>
<feature type="transmembrane region" description="Helical" evidence="9">
    <location>
        <begin position="341"/>
        <end position="361"/>
    </location>
</feature>
<feature type="transmembrane region" description="Helical" evidence="9">
    <location>
        <begin position="539"/>
        <end position="562"/>
    </location>
</feature>
<evidence type="ECO:0000256" key="2">
    <source>
        <dbReference type="ARBA" id="ARBA00010942"/>
    </source>
</evidence>
<feature type="transmembrane region" description="Helical" evidence="9">
    <location>
        <begin position="396"/>
        <end position="418"/>
    </location>
</feature>
<dbReference type="SUPFAM" id="SSF82714">
    <property type="entry name" value="Multidrug efflux transporter AcrB TolC docking domain, DN and DC subdomains"/>
    <property type="match status" value="2"/>
</dbReference>
<dbReference type="Gene3D" id="3.30.70.1430">
    <property type="entry name" value="Multidrug efflux transporter AcrB pore domain"/>
    <property type="match status" value="2"/>
</dbReference>
<feature type="transmembrane region" description="Helical" evidence="9">
    <location>
        <begin position="12"/>
        <end position="32"/>
    </location>
</feature>
<name>A0A348G3R1_9HYPH</name>
<evidence type="ECO:0000256" key="1">
    <source>
        <dbReference type="ARBA" id="ARBA00004429"/>
    </source>
</evidence>
<feature type="transmembrane region" description="Helical" evidence="9">
    <location>
        <begin position="903"/>
        <end position="925"/>
    </location>
</feature>
<feature type="transmembrane region" description="Helical" evidence="9">
    <location>
        <begin position="975"/>
        <end position="996"/>
    </location>
</feature>
<dbReference type="SUPFAM" id="SSF82693">
    <property type="entry name" value="Multidrug efflux transporter AcrB pore domain, PN1, PN2, PC1 and PC2 subdomains"/>
    <property type="match status" value="4"/>
</dbReference>
<keyword evidence="6 9" id="KW-0812">Transmembrane</keyword>
<reference evidence="10 11" key="1">
    <citation type="submission" date="2018-08" db="EMBL/GenBank/DDBJ databases">
        <title>Complete genome sequencing of Blastochloris tepida GI.</title>
        <authorList>
            <person name="Tsukatani Y."/>
            <person name="Mori H."/>
        </authorList>
    </citation>
    <scope>NUCLEOTIDE SEQUENCE [LARGE SCALE GENOMIC DNA]</scope>
    <source>
        <strain evidence="10 11">GI</strain>
    </source>
</reference>
<keyword evidence="8 9" id="KW-0472">Membrane</keyword>
<keyword evidence="11" id="KW-1185">Reference proteome</keyword>
<dbReference type="KEGG" id="blag:BLTE_28790"/>
<evidence type="ECO:0000256" key="5">
    <source>
        <dbReference type="ARBA" id="ARBA00022519"/>
    </source>
</evidence>
<keyword evidence="3 9" id="KW-0813">Transport</keyword>
<organism evidence="10 11">
    <name type="scientific">Blastochloris tepida</name>
    <dbReference type="NCBI Taxonomy" id="2233851"/>
    <lineage>
        <taxon>Bacteria</taxon>
        <taxon>Pseudomonadati</taxon>
        <taxon>Pseudomonadota</taxon>
        <taxon>Alphaproteobacteria</taxon>
        <taxon>Hyphomicrobiales</taxon>
        <taxon>Blastochloridaceae</taxon>
        <taxon>Blastochloris</taxon>
    </lineage>
</organism>
<dbReference type="Gene3D" id="3.30.70.1440">
    <property type="entry name" value="Multidrug efflux transporter AcrB pore domain"/>
    <property type="match status" value="1"/>
</dbReference>
<evidence type="ECO:0000256" key="8">
    <source>
        <dbReference type="ARBA" id="ARBA00023136"/>
    </source>
</evidence>